<protein>
    <recommendedName>
        <fullName evidence="12">Tryptophan synthase beta chain</fullName>
        <ecNumber evidence="12">4.2.1.20</ecNumber>
    </recommendedName>
</protein>
<dbReference type="CDD" id="cd06446">
    <property type="entry name" value="Trp-synth_B"/>
    <property type="match status" value="1"/>
</dbReference>
<keyword evidence="8 12" id="KW-0663">Pyridoxal phosphate</keyword>
<dbReference type="PIRSF" id="PIRSF001413">
    <property type="entry name" value="Trp_syn_beta"/>
    <property type="match status" value="1"/>
</dbReference>
<dbReference type="GO" id="GO:0005737">
    <property type="term" value="C:cytoplasm"/>
    <property type="evidence" value="ECO:0007669"/>
    <property type="project" value="TreeGrafter"/>
</dbReference>
<dbReference type="InterPro" id="IPR001926">
    <property type="entry name" value="TrpB-like_PALP"/>
</dbReference>
<comment type="cofactor">
    <cofactor evidence="1 12">
        <name>pyridoxal 5'-phosphate</name>
        <dbReference type="ChEBI" id="CHEBI:597326"/>
    </cofactor>
</comment>
<organism evidence="14 15">
    <name type="scientific">miscellaneous Crenarchaeota group-15 archaeon DG-45</name>
    <dbReference type="NCBI Taxonomy" id="1685127"/>
    <lineage>
        <taxon>Archaea</taxon>
        <taxon>Candidatus Bathyarchaeota</taxon>
        <taxon>MCG-15</taxon>
    </lineage>
</organism>
<evidence type="ECO:0000313" key="14">
    <source>
        <dbReference type="EMBL" id="KON31362.1"/>
    </source>
</evidence>
<dbReference type="NCBIfam" id="TIGR01415">
    <property type="entry name" value="trpB_rel"/>
    <property type="match status" value="1"/>
</dbReference>
<comment type="function">
    <text evidence="2 12">The beta subunit is responsible for the synthesis of L-tryptophan from indole and L-serine.</text>
</comment>
<dbReference type="Pfam" id="PF00291">
    <property type="entry name" value="PALP"/>
    <property type="match status" value="1"/>
</dbReference>
<feature type="modified residue" description="N6-(pyridoxal phosphate)lysine" evidence="12">
    <location>
        <position position="111"/>
    </location>
</feature>
<evidence type="ECO:0000313" key="15">
    <source>
        <dbReference type="Proteomes" id="UP000037210"/>
    </source>
</evidence>
<dbReference type="InterPro" id="IPR036052">
    <property type="entry name" value="TrpB-like_PALP_sf"/>
</dbReference>
<dbReference type="SUPFAM" id="SSF53686">
    <property type="entry name" value="Tryptophan synthase beta subunit-like PLP-dependent enzymes"/>
    <property type="match status" value="1"/>
</dbReference>
<dbReference type="PANTHER" id="PTHR48077:SF6">
    <property type="entry name" value="TRYPTOPHAN SYNTHASE"/>
    <property type="match status" value="1"/>
</dbReference>
<reference evidence="14 15" key="1">
    <citation type="submission" date="2015-06" db="EMBL/GenBank/DDBJ databases">
        <title>New insights into the roles of widespread benthic archaea in carbon and nitrogen cycling.</title>
        <authorList>
            <person name="Lazar C.S."/>
            <person name="Baker B.J."/>
            <person name="Seitz K.W."/>
            <person name="Hyde A.S."/>
            <person name="Dick G.J."/>
            <person name="Hinrichs K.-U."/>
            <person name="Teske A.P."/>
        </authorList>
    </citation>
    <scope>NUCLEOTIDE SEQUENCE [LARGE SCALE GENOMIC DNA]</scope>
    <source>
        <strain evidence="14">DG-45</strain>
    </source>
</reference>
<evidence type="ECO:0000256" key="5">
    <source>
        <dbReference type="ARBA" id="ARBA00011270"/>
    </source>
</evidence>
<dbReference type="NCBIfam" id="NF009057">
    <property type="entry name" value="PRK12391.1"/>
    <property type="match status" value="1"/>
</dbReference>
<keyword evidence="6 12" id="KW-0028">Amino-acid biosynthesis</keyword>
<dbReference type="GO" id="GO:0030170">
    <property type="term" value="F:pyridoxal phosphate binding"/>
    <property type="evidence" value="ECO:0007669"/>
    <property type="project" value="InterPro"/>
</dbReference>
<comment type="catalytic activity">
    <reaction evidence="11 12">
        <text>(1S,2R)-1-C-(indol-3-yl)glycerol 3-phosphate + L-serine = D-glyceraldehyde 3-phosphate + L-tryptophan + H2O</text>
        <dbReference type="Rhea" id="RHEA:10532"/>
        <dbReference type="ChEBI" id="CHEBI:15377"/>
        <dbReference type="ChEBI" id="CHEBI:33384"/>
        <dbReference type="ChEBI" id="CHEBI:57912"/>
        <dbReference type="ChEBI" id="CHEBI:58866"/>
        <dbReference type="ChEBI" id="CHEBI:59776"/>
        <dbReference type="EC" id="4.2.1.20"/>
    </reaction>
</comment>
<accession>A0A0M0BRZ1</accession>
<evidence type="ECO:0000259" key="13">
    <source>
        <dbReference type="Pfam" id="PF00291"/>
    </source>
</evidence>
<dbReference type="PANTHER" id="PTHR48077">
    <property type="entry name" value="TRYPTOPHAN SYNTHASE-RELATED"/>
    <property type="match status" value="1"/>
</dbReference>
<evidence type="ECO:0000256" key="1">
    <source>
        <dbReference type="ARBA" id="ARBA00001933"/>
    </source>
</evidence>
<evidence type="ECO:0000256" key="4">
    <source>
        <dbReference type="ARBA" id="ARBA00009982"/>
    </source>
</evidence>
<comment type="similarity">
    <text evidence="4 12">Belongs to the TrpB family.</text>
</comment>
<evidence type="ECO:0000256" key="2">
    <source>
        <dbReference type="ARBA" id="ARBA00002786"/>
    </source>
</evidence>
<evidence type="ECO:0000256" key="9">
    <source>
        <dbReference type="ARBA" id="ARBA00023141"/>
    </source>
</evidence>
<evidence type="ECO:0000256" key="3">
    <source>
        <dbReference type="ARBA" id="ARBA00004733"/>
    </source>
</evidence>
<gene>
    <name evidence="12" type="primary">trpB</name>
    <name evidence="14" type="ORF">AC482_00935</name>
</gene>
<evidence type="ECO:0000256" key="11">
    <source>
        <dbReference type="ARBA" id="ARBA00049047"/>
    </source>
</evidence>
<dbReference type="PIRSF" id="PIRSF500824">
    <property type="entry name" value="TrpB_prok"/>
    <property type="match status" value="1"/>
</dbReference>
<keyword evidence="7 12" id="KW-0822">Tryptophan biosynthesis</keyword>
<keyword evidence="10 12" id="KW-0456">Lyase</keyword>
<dbReference type="InterPro" id="IPR006653">
    <property type="entry name" value="Trp_synth_b_CS"/>
</dbReference>
<name>A0A0M0BRZ1_9ARCH</name>
<dbReference type="AlphaFoldDB" id="A0A0M0BRZ1"/>
<dbReference type="Proteomes" id="UP000037210">
    <property type="component" value="Unassembled WGS sequence"/>
</dbReference>
<comment type="caution">
    <text evidence="14">The sequence shown here is derived from an EMBL/GenBank/DDBJ whole genome shotgun (WGS) entry which is preliminary data.</text>
</comment>
<evidence type="ECO:0000256" key="7">
    <source>
        <dbReference type="ARBA" id="ARBA00022822"/>
    </source>
</evidence>
<comment type="pathway">
    <text evidence="3 12">Amino-acid biosynthesis; L-tryptophan biosynthesis; L-tryptophan from chorismate: step 5/5.</text>
</comment>
<dbReference type="PROSITE" id="PS00168">
    <property type="entry name" value="TRP_SYNTHASE_BETA"/>
    <property type="match status" value="1"/>
</dbReference>
<feature type="domain" description="Tryptophan synthase beta chain-like PALP" evidence="13">
    <location>
        <begin position="75"/>
        <end position="415"/>
    </location>
</feature>
<evidence type="ECO:0000256" key="12">
    <source>
        <dbReference type="HAMAP-Rule" id="MF_00133"/>
    </source>
</evidence>
<dbReference type="InterPro" id="IPR006654">
    <property type="entry name" value="Trp_synth_beta"/>
</dbReference>
<comment type="subunit">
    <text evidence="5 12">Tetramer of two alpha and two beta chains.</text>
</comment>
<dbReference type="InterPro" id="IPR023026">
    <property type="entry name" value="Trp_synth_beta/beta-like"/>
</dbReference>
<dbReference type="EMBL" id="LFWZ01000006">
    <property type="protein sequence ID" value="KON31362.1"/>
    <property type="molecule type" value="Genomic_DNA"/>
</dbReference>
<dbReference type="HAMAP" id="MF_00133">
    <property type="entry name" value="Trp_synth_beta"/>
    <property type="match status" value="1"/>
</dbReference>
<dbReference type="InterPro" id="IPR006316">
    <property type="entry name" value="Trp_synth_b-like"/>
</dbReference>
<proteinExistence type="inferred from homology"/>
<dbReference type="GO" id="GO:0052684">
    <property type="term" value="F:L-serine hydro-lyase (adding indole, L-tryptophan-forming) activity"/>
    <property type="evidence" value="ECO:0007669"/>
    <property type="project" value="TreeGrafter"/>
</dbReference>
<sequence>MPSVKLLLDEEELPKRWYCILPDLPGPLPPFLEPETRAPGPGIVPRIYPKAILGQEMSQDRWIDIPEEVRDIYRLWRPTPMYRAVRLEKALKTPARIYYKYEGVSPPGSHKPNTAVAQAYYNMEEGAERMATETGAGQWGSSLAFGCSMFGLKTTVYMVKVSYEQKPYRRVMMEAYGADVYPSPSDQTESGRKILKEDPDSPGSLGIAISEAVEDALTHDDANYGIGSVFNHVLLHQTVIGLEAQKQMDIAGDYPDIICGCIGGGSSFSGLFWPFYHDKVSGKAPKETRFLAVEATACPSVTRGEYTYDHGDTARLTPLVPMHTLGHDFIPPPIHSGGLRYHGIAPTISLLTSKNQLETKAYNQVEVFDAAQLFIKTEGIIPAPEPTHAIKGAIDEALRCKETGEEKVILFLLCGHGHFDMQAYDDYLNGRLAPYEYPQERVEASMRRLRALYPWVDEVKKF</sequence>
<evidence type="ECO:0000256" key="10">
    <source>
        <dbReference type="ARBA" id="ARBA00023239"/>
    </source>
</evidence>
<keyword evidence="9 12" id="KW-0057">Aromatic amino acid biosynthesis</keyword>
<evidence type="ECO:0000256" key="6">
    <source>
        <dbReference type="ARBA" id="ARBA00022605"/>
    </source>
</evidence>
<dbReference type="GO" id="GO:0004834">
    <property type="term" value="F:tryptophan synthase activity"/>
    <property type="evidence" value="ECO:0007669"/>
    <property type="project" value="UniProtKB-UniRule"/>
</dbReference>
<dbReference type="UniPathway" id="UPA00035">
    <property type="reaction ID" value="UER00044"/>
</dbReference>
<dbReference type="Gene3D" id="3.40.50.1100">
    <property type="match status" value="2"/>
</dbReference>
<evidence type="ECO:0000256" key="8">
    <source>
        <dbReference type="ARBA" id="ARBA00022898"/>
    </source>
</evidence>
<dbReference type="EC" id="4.2.1.20" evidence="12"/>
<dbReference type="PATRIC" id="fig|1685127.3.peg.171"/>